<dbReference type="GO" id="GO:0000139">
    <property type="term" value="C:Golgi membrane"/>
    <property type="evidence" value="ECO:0007669"/>
    <property type="project" value="TreeGrafter"/>
</dbReference>
<feature type="compositionally biased region" description="Basic and acidic residues" evidence="8">
    <location>
        <begin position="394"/>
        <end position="410"/>
    </location>
</feature>
<evidence type="ECO:0000256" key="6">
    <source>
        <dbReference type="ARBA" id="ARBA00022989"/>
    </source>
</evidence>
<feature type="transmembrane region" description="Helical" evidence="9">
    <location>
        <begin position="619"/>
        <end position="636"/>
    </location>
</feature>
<feature type="transmembrane region" description="Helical" evidence="9">
    <location>
        <begin position="594"/>
        <end position="612"/>
    </location>
</feature>
<evidence type="ECO:0000256" key="2">
    <source>
        <dbReference type="ARBA" id="ARBA00004863"/>
    </source>
</evidence>
<evidence type="ECO:0000313" key="11">
    <source>
        <dbReference type="Proteomes" id="UP001515480"/>
    </source>
</evidence>
<accession>A0AB34JAR3</accession>
<evidence type="ECO:0000256" key="9">
    <source>
        <dbReference type="SAM" id="Phobius"/>
    </source>
</evidence>
<evidence type="ECO:0008006" key="12">
    <source>
        <dbReference type="Google" id="ProtNLM"/>
    </source>
</evidence>
<evidence type="ECO:0000313" key="10">
    <source>
        <dbReference type="EMBL" id="KAL1515766.1"/>
    </source>
</evidence>
<evidence type="ECO:0000256" key="7">
    <source>
        <dbReference type="ARBA" id="ARBA00023136"/>
    </source>
</evidence>
<sequence>MAARLLQLAERHPSHLEAYIAHNSRLFLDPSVVGNLCLPALQQFAHFSRHRFGDTPSSDEAQLFEAIEHALETGEVEGLARGDSCCSSDDEAEFLDVAWRDTPLDSWAAVLRSFARTPASLPLAARLSLHELADPTLESWLDGHLPATLAALTPTDEAQSVAPLTGKAVHAARECSERIEKLVLEGSSRALCVSQTCEARLGPMQERDMNSLARAAEAVNTDVETATHPPTLEDCIENPVEGVVKAIAAREGDRELLPSTEERAHAAWCAELCQVLGRAALLAHFLCEPILEDSMHVVEAKEEVARSALLACKTLLAAEEKLGSEVYQRGPDLYHFVASHTQRAATSAGSAPMRVIVLSLLILASSIATTASPPHHEAQPDDPPPQHVAQPDDPPQHEAQPDDPPQHEAQPDDPPQQEAQPDDPPQHEAQPDDPPPMHEAQPDDPPPMHEAQHDASPGGDAAPPREVLTAQPATTGGAADARVSPSTPSESAADAPPTKKRLPLKLALRAARPWSFSATATPVALGTALAFQVEDKFRLVRLVLTLMTTLSVHAAGNLMNTYFDFVHGVDKPGATSDTTLVNGELQPSQETAHLVLWSYGIAAAAAAPLCAVSKAPLRLLLAHLAAGAASAFVYTGGPGLKYKALGDLLISATFGPLLVSFAYLVQAGKTSWRTVLASLPLTAHIEAILHANNARDVEEDLANGVATLAAALGRRLSSALYALLMAAPFAAALAHAWWRSLVSALPLLSAPVGMSLVQDFYRQRMKDLPKRTAKFQLLFGVLLVTSVLIPSPSIQALLRRAL</sequence>
<keyword evidence="6 9" id="KW-1133">Transmembrane helix</keyword>
<dbReference type="GO" id="GO:0004659">
    <property type="term" value="F:prenyltransferase activity"/>
    <property type="evidence" value="ECO:0007669"/>
    <property type="project" value="InterPro"/>
</dbReference>
<feature type="transmembrane region" description="Helical" evidence="9">
    <location>
        <begin position="773"/>
        <end position="794"/>
    </location>
</feature>
<evidence type="ECO:0000256" key="1">
    <source>
        <dbReference type="ARBA" id="ARBA00004141"/>
    </source>
</evidence>
<evidence type="ECO:0000256" key="5">
    <source>
        <dbReference type="ARBA" id="ARBA00022692"/>
    </source>
</evidence>
<dbReference type="CDD" id="cd13962">
    <property type="entry name" value="PT_UbiA_UBIAD1"/>
    <property type="match status" value="1"/>
</dbReference>
<dbReference type="Pfam" id="PF01040">
    <property type="entry name" value="UbiA"/>
    <property type="match status" value="1"/>
</dbReference>
<organism evidence="10 11">
    <name type="scientific">Prymnesium parvum</name>
    <name type="common">Toxic golden alga</name>
    <dbReference type="NCBI Taxonomy" id="97485"/>
    <lineage>
        <taxon>Eukaryota</taxon>
        <taxon>Haptista</taxon>
        <taxon>Haptophyta</taxon>
        <taxon>Prymnesiophyceae</taxon>
        <taxon>Prymnesiales</taxon>
        <taxon>Prymnesiaceae</taxon>
        <taxon>Prymnesium</taxon>
    </lineage>
</organism>
<comment type="subcellular location">
    <subcellularLocation>
        <location evidence="1">Membrane</location>
        <topology evidence="1">Multi-pass membrane protein</topology>
    </subcellularLocation>
</comment>
<dbReference type="InterPro" id="IPR044878">
    <property type="entry name" value="UbiA_sf"/>
</dbReference>
<dbReference type="PANTHER" id="PTHR13929:SF0">
    <property type="entry name" value="UBIA PRENYLTRANSFERASE DOMAIN-CONTAINING PROTEIN 1"/>
    <property type="match status" value="1"/>
</dbReference>
<dbReference type="InterPro" id="IPR026046">
    <property type="entry name" value="UBIAD1"/>
</dbReference>
<evidence type="ECO:0000256" key="8">
    <source>
        <dbReference type="SAM" id="MobiDB-lite"/>
    </source>
</evidence>
<comment type="pathway">
    <text evidence="2">Quinol/quinone metabolism; menaquinone biosynthesis.</text>
</comment>
<keyword evidence="3" id="KW-0474">Menaquinone biosynthesis</keyword>
<feature type="transmembrane region" description="Helical" evidence="9">
    <location>
        <begin position="648"/>
        <end position="665"/>
    </location>
</feature>
<feature type="region of interest" description="Disordered" evidence="8">
    <location>
        <begin position="371"/>
        <end position="500"/>
    </location>
</feature>
<protein>
    <recommendedName>
        <fullName evidence="12">UbiA prenyltransferase domain-containing protein 1</fullName>
    </recommendedName>
</protein>
<dbReference type="Proteomes" id="UP001515480">
    <property type="component" value="Unassembled WGS sequence"/>
</dbReference>
<evidence type="ECO:0000256" key="3">
    <source>
        <dbReference type="ARBA" id="ARBA00022428"/>
    </source>
</evidence>
<dbReference type="GO" id="GO:0005783">
    <property type="term" value="C:endoplasmic reticulum"/>
    <property type="evidence" value="ECO:0007669"/>
    <property type="project" value="TreeGrafter"/>
</dbReference>
<gene>
    <name evidence="10" type="ORF">AB1Y20_002382</name>
</gene>
<keyword evidence="5 9" id="KW-0812">Transmembrane</keyword>
<name>A0AB34JAR3_PRYPA</name>
<dbReference type="EMBL" id="JBGBPQ010000011">
    <property type="protein sequence ID" value="KAL1515766.1"/>
    <property type="molecule type" value="Genomic_DNA"/>
</dbReference>
<evidence type="ECO:0000256" key="4">
    <source>
        <dbReference type="ARBA" id="ARBA00022679"/>
    </source>
</evidence>
<proteinExistence type="predicted"/>
<keyword evidence="7 9" id="KW-0472">Membrane</keyword>
<keyword evidence="4" id="KW-0808">Transferase</keyword>
<dbReference type="AlphaFoldDB" id="A0AB34JAR3"/>
<dbReference type="GO" id="GO:0042371">
    <property type="term" value="P:vitamin K biosynthetic process"/>
    <property type="evidence" value="ECO:0007669"/>
    <property type="project" value="TreeGrafter"/>
</dbReference>
<dbReference type="GO" id="GO:0009234">
    <property type="term" value="P:menaquinone biosynthetic process"/>
    <property type="evidence" value="ECO:0007669"/>
    <property type="project" value="UniProtKB-KW"/>
</dbReference>
<reference evidence="10 11" key="1">
    <citation type="journal article" date="2024" name="Science">
        <title>Giant polyketide synthase enzymes in the biosynthesis of giant marine polyether toxins.</title>
        <authorList>
            <person name="Fallon T.R."/>
            <person name="Shende V.V."/>
            <person name="Wierzbicki I.H."/>
            <person name="Pendleton A.L."/>
            <person name="Watervoot N.F."/>
            <person name="Auber R.P."/>
            <person name="Gonzalez D.J."/>
            <person name="Wisecaver J.H."/>
            <person name="Moore B.S."/>
        </authorList>
    </citation>
    <scope>NUCLEOTIDE SEQUENCE [LARGE SCALE GENOMIC DNA]</scope>
    <source>
        <strain evidence="10 11">12B1</strain>
    </source>
</reference>
<dbReference type="PANTHER" id="PTHR13929">
    <property type="entry name" value="1,4-DIHYDROXY-2-NAPHTHOATE OCTAPRENYLTRANSFERASE"/>
    <property type="match status" value="1"/>
</dbReference>
<dbReference type="Gene3D" id="1.10.357.140">
    <property type="entry name" value="UbiA prenyltransferase"/>
    <property type="match status" value="1"/>
</dbReference>
<keyword evidence="11" id="KW-1185">Reference proteome</keyword>
<dbReference type="InterPro" id="IPR000537">
    <property type="entry name" value="UbiA_prenyltransferase"/>
</dbReference>
<comment type="caution">
    <text evidence="10">The sequence shown here is derived from an EMBL/GenBank/DDBJ whole genome shotgun (WGS) entry which is preliminary data.</text>
</comment>
<feature type="transmembrane region" description="Helical" evidence="9">
    <location>
        <begin position="719"/>
        <end position="738"/>
    </location>
</feature>